<feature type="compositionally biased region" description="Basic and acidic residues" evidence="1">
    <location>
        <begin position="1"/>
        <end position="17"/>
    </location>
</feature>
<dbReference type="Proteomes" id="UP000214365">
    <property type="component" value="Unassembled WGS sequence"/>
</dbReference>
<dbReference type="STRING" id="1441469.A0A225A5Z0"/>
<protein>
    <submittedName>
        <fullName evidence="2">Uncharacterized protein</fullName>
    </submittedName>
</protein>
<evidence type="ECO:0000313" key="2">
    <source>
        <dbReference type="EMBL" id="OKL55881.1"/>
    </source>
</evidence>
<dbReference type="GeneID" id="31008602"/>
<name>A0A225A5Z0_TALAT</name>
<keyword evidence="3" id="KW-1185">Reference proteome</keyword>
<gene>
    <name evidence="2" type="ORF">UA08_08846</name>
</gene>
<evidence type="ECO:0000313" key="3">
    <source>
        <dbReference type="Proteomes" id="UP000214365"/>
    </source>
</evidence>
<accession>A0A225A5Z0</accession>
<dbReference type="RefSeq" id="XP_020116002.1">
    <property type="nucleotide sequence ID" value="XM_020263890.1"/>
</dbReference>
<feature type="compositionally biased region" description="Low complexity" evidence="1">
    <location>
        <begin position="18"/>
        <end position="36"/>
    </location>
</feature>
<dbReference type="EMBL" id="LFMY01000017">
    <property type="protein sequence ID" value="OKL55881.1"/>
    <property type="molecule type" value="Genomic_DNA"/>
</dbReference>
<reference evidence="2 3" key="1">
    <citation type="submission" date="2015-06" db="EMBL/GenBank/DDBJ databases">
        <title>Talaromyces atroroseus IBT 11181 draft genome.</title>
        <authorList>
            <person name="Rasmussen K.B."/>
            <person name="Rasmussen S."/>
            <person name="Petersen B."/>
            <person name="Sicheritz-Ponten T."/>
            <person name="Mortensen U.H."/>
            <person name="Thrane U."/>
        </authorList>
    </citation>
    <scope>NUCLEOTIDE SEQUENCE [LARGE SCALE GENOMIC DNA]</scope>
    <source>
        <strain evidence="2 3">IBT 11181</strain>
    </source>
</reference>
<dbReference type="OrthoDB" id="4187970at2759"/>
<evidence type="ECO:0000256" key="1">
    <source>
        <dbReference type="SAM" id="MobiDB-lite"/>
    </source>
</evidence>
<proteinExistence type="predicted"/>
<dbReference type="AlphaFoldDB" id="A0A225A5Z0"/>
<organism evidence="2 3">
    <name type="scientific">Talaromyces atroroseus</name>
    <dbReference type="NCBI Taxonomy" id="1441469"/>
    <lineage>
        <taxon>Eukaryota</taxon>
        <taxon>Fungi</taxon>
        <taxon>Dikarya</taxon>
        <taxon>Ascomycota</taxon>
        <taxon>Pezizomycotina</taxon>
        <taxon>Eurotiomycetes</taxon>
        <taxon>Eurotiomycetidae</taxon>
        <taxon>Eurotiales</taxon>
        <taxon>Trichocomaceae</taxon>
        <taxon>Talaromyces</taxon>
        <taxon>Talaromyces sect. Trachyspermi</taxon>
    </lineage>
</organism>
<feature type="region of interest" description="Disordered" evidence="1">
    <location>
        <begin position="1"/>
        <end position="54"/>
    </location>
</feature>
<sequence length="253" mass="28271">MNATADKPKLQRCERRSSTSSDSSNSSSDSEKGNNNNDDDGDAHSHTRIRRSKIDTSDISESNLKRSKVVNSTLTTVRSAKWTKIKSSAVTNVNSMKVCEMKSAHVEDVDSLRRAVVERSIVVDCIKIKRGKIRDSTVRRVVLGRSTLDNCEAVDSVIYGSKFTGMMLVNGIWKNGSLVGKVDETKEVIFRPLDKAHFYQAVGISELKSGTEKFYQTPINAKDKSVTKADGAKDWEAGYIEPLPRYESRWLMR</sequence>
<comment type="caution">
    <text evidence="2">The sequence shown here is derived from an EMBL/GenBank/DDBJ whole genome shotgun (WGS) entry which is preliminary data.</text>
</comment>